<dbReference type="OrthoDB" id="9777298at2"/>
<dbReference type="Gene3D" id="3.20.20.450">
    <property type="entry name" value="EAL domain"/>
    <property type="match status" value="1"/>
</dbReference>
<reference evidence="3" key="1">
    <citation type="journal article" date="2010" name="Stand. Genomic Sci.">
        <title>Complete genome sequence of Sulfurimonas autotrophica type strain (OK10).</title>
        <authorList>
            <person name="Sikorski J."/>
            <person name="Munk C."/>
            <person name="Lapidus A."/>
            <person name="Djao O."/>
            <person name="Lucas S."/>
            <person name="Glavina Del Rio T."/>
            <person name="Nolan M."/>
            <person name="Tice H."/>
            <person name="Han C."/>
            <person name="Cheng J."/>
            <person name="Tapia R."/>
            <person name="Goodwin L."/>
            <person name="Pitluck S."/>
            <person name="Liolios K."/>
            <person name="Ivanova N."/>
            <person name="Mavromatis K."/>
            <person name="Mikhailova N."/>
            <person name="Pati A."/>
            <person name="Sims D."/>
            <person name="Meincke L."/>
            <person name="Brettin T."/>
            <person name="Detter J."/>
            <person name="Chen A."/>
            <person name="Palaniappan K."/>
            <person name="Land M."/>
            <person name="Hauser L."/>
            <person name="Chang Y."/>
            <person name="Jeffries C."/>
            <person name="Rohde M."/>
            <person name="Lang E."/>
            <person name="Spring S."/>
            <person name="Goker M."/>
            <person name="Woyke T."/>
            <person name="Bristow J."/>
            <person name="Eisen J."/>
            <person name="Markowitz V."/>
            <person name="Hugenholtz P."/>
            <person name="Kyrpides N."/>
            <person name="Klenk H."/>
        </authorList>
    </citation>
    <scope>NUCLEOTIDE SEQUENCE [LARGE SCALE GENOMIC DNA]</scope>
    <source>
        <strain evidence="3">ATCC BAA-671 / DSM 16294 / JCM 11897 / OK10</strain>
    </source>
</reference>
<dbReference type="EMBL" id="CP002205">
    <property type="protein sequence ID" value="ADN09921.1"/>
    <property type="molecule type" value="Genomic_DNA"/>
</dbReference>
<organism evidence="2 3">
    <name type="scientific">Sulfurimonas autotrophica (strain ATCC BAA-671 / DSM 16294 / JCM 11897 / OK10)</name>
    <dbReference type="NCBI Taxonomy" id="563040"/>
    <lineage>
        <taxon>Bacteria</taxon>
        <taxon>Pseudomonadati</taxon>
        <taxon>Campylobacterota</taxon>
        <taxon>Epsilonproteobacteria</taxon>
        <taxon>Campylobacterales</taxon>
        <taxon>Sulfurimonadaceae</taxon>
        <taxon>Sulfurimonas</taxon>
    </lineage>
</organism>
<proteinExistence type="predicted"/>
<gene>
    <name evidence="2" type="ordered locus">Saut_1877</name>
</gene>
<dbReference type="RefSeq" id="WP_013327674.1">
    <property type="nucleotide sequence ID" value="NC_014506.1"/>
</dbReference>
<name>E0UQP9_SULAO</name>
<dbReference type="PANTHER" id="PTHR33121">
    <property type="entry name" value="CYCLIC DI-GMP PHOSPHODIESTERASE PDEF"/>
    <property type="match status" value="1"/>
</dbReference>
<keyword evidence="3" id="KW-1185">Reference proteome</keyword>
<dbReference type="Pfam" id="PF00563">
    <property type="entry name" value="EAL"/>
    <property type="match status" value="1"/>
</dbReference>
<dbReference type="AlphaFoldDB" id="E0UQP9"/>
<evidence type="ECO:0000313" key="2">
    <source>
        <dbReference type="EMBL" id="ADN09921.1"/>
    </source>
</evidence>
<dbReference type="InterPro" id="IPR001633">
    <property type="entry name" value="EAL_dom"/>
</dbReference>
<dbReference type="SMART" id="SM00052">
    <property type="entry name" value="EAL"/>
    <property type="match status" value="1"/>
</dbReference>
<dbReference type="CDD" id="cd01948">
    <property type="entry name" value="EAL"/>
    <property type="match status" value="1"/>
</dbReference>
<dbReference type="InterPro" id="IPR035919">
    <property type="entry name" value="EAL_sf"/>
</dbReference>
<dbReference type="InterPro" id="IPR050706">
    <property type="entry name" value="Cyclic-di-GMP_PDE-like"/>
</dbReference>
<feature type="domain" description="EAL" evidence="1">
    <location>
        <begin position="1"/>
        <end position="252"/>
    </location>
</feature>
<evidence type="ECO:0000313" key="3">
    <source>
        <dbReference type="Proteomes" id="UP000007803"/>
    </source>
</evidence>
<sequence length="281" mass="32872">MNVELTQHWKNNLEILDVAFQPIINIQTGKIYGVEALLRNFQDVGFRSIFSLFDTVYNEKLLYSFDLALREKAFKKYTQIQNYKDIKLFYNLDNRLISMENFSTGNTTKILKKFNIEKANICFEISERHEISGEYDLEKILQHYKSEDYSIAVDDFGVGYSGYKLLYDSTPDIIKIDRFFLQGLEKNRKKKLMVRNITHLAIELGIKVIAEGVETKEEYLTCKDIGCHLAQGYFIQKPTKNTKKIHQIYMNISDIINNNKRHDDKKVAKNDKKHIAISSLI</sequence>
<evidence type="ECO:0000259" key="1">
    <source>
        <dbReference type="PROSITE" id="PS50883"/>
    </source>
</evidence>
<dbReference type="Proteomes" id="UP000007803">
    <property type="component" value="Chromosome"/>
</dbReference>
<dbReference type="eggNOG" id="COG2200">
    <property type="taxonomic scope" value="Bacteria"/>
</dbReference>
<dbReference type="KEGG" id="sua:Saut_1877"/>
<dbReference type="PROSITE" id="PS50883">
    <property type="entry name" value="EAL"/>
    <property type="match status" value="1"/>
</dbReference>
<dbReference type="PANTHER" id="PTHR33121:SF76">
    <property type="entry name" value="SIGNALING PROTEIN"/>
    <property type="match status" value="1"/>
</dbReference>
<dbReference type="HOGENOM" id="CLU_000445_70_50_7"/>
<dbReference type="SUPFAM" id="SSF141868">
    <property type="entry name" value="EAL domain-like"/>
    <property type="match status" value="1"/>
</dbReference>
<protein>
    <submittedName>
        <fullName evidence="2">Diguanylate phosphodiesterase</fullName>
    </submittedName>
</protein>
<dbReference type="GO" id="GO:0071111">
    <property type="term" value="F:cyclic-guanylate-specific phosphodiesterase activity"/>
    <property type="evidence" value="ECO:0007669"/>
    <property type="project" value="InterPro"/>
</dbReference>
<accession>E0UQP9</accession>
<dbReference type="STRING" id="563040.Saut_1877"/>